<feature type="binding site" evidence="14">
    <location>
        <position position="175"/>
    </location>
    <ligand>
        <name>substrate</name>
    </ligand>
</feature>
<evidence type="ECO:0000256" key="8">
    <source>
        <dbReference type="ARBA" id="ARBA00022723"/>
    </source>
</evidence>
<dbReference type="RefSeq" id="WP_236088536.1">
    <property type="nucleotide sequence ID" value="NZ_JAKGSG010000023.1"/>
</dbReference>
<dbReference type="EC" id="5.1.3.1" evidence="7 10"/>
<feature type="binding site" evidence="10 14">
    <location>
        <begin position="140"/>
        <end position="143"/>
    </location>
    <ligand>
        <name>substrate</name>
    </ligand>
</feature>
<feature type="binding site" evidence="10">
    <location>
        <begin position="173"/>
        <end position="175"/>
    </location>
    <ligand>
        <name>substrate</name>
    </ligand>
</feature>
<dbReference type="Pfam" id="PF00834">
    <property type="entry name" value="Ribul_P_3_epim"/>
    <property type="match status" value="1"/>
</dbReference>
<evidence type="ECO:0000256" key="4">
    <source>
        <dbReference type="ARBA" id="ARBA00001947"/>
    </source>
</evidence>
<comment type="caution">
    <text evidence="15">The sequence shown here is derived from an EMBL/GenBank/DDBJ whole genome shotgun (WGS) entry which is preliminary data.</text>
</comment>
<dbReference type="Gene3D" id="3.20.20.70">
    <property type="entry name" value="Aldolase class I"/>
    <property type="match status" value="1"/>
</dbReference>
<feature type="binding site" evidence="10 13">
    <location>
        <position position="33"/>
    </location>
    <ligand>
        <name>a divalent metal cation</name>
        <dbReference type="ChEBI" id="CHEBI:60240"/>
    </ligand>
</feature>
<comment type="catalytic activity">
    <reaction evidence="1 10 11">
        <text>D-ribulose 5-phosphate = D-xylulose 5-phosphate</text>
        <dbReference type="Rhea" id="RHEA:13677"/>
        <dbReference type="ChEBI" id="CHEBI:57737"/>
        <dbReference type="ChEBI" id="CHEBI:58121"/>
        <dbReference type="EC" id="5.1.3.1"/>
    </reaction>
</comment>
<comment type="cofactor">
    <cofactor evidence="4">
        <name>Zn(2+)</name>
        <dbReference type="ChEBI" id="CHEBI:29105"/>
    </cofactor>
</comment>
<dbReference type="EMBL" id="JAKGSG010000023">
    <property type="protein sequence ID" value="MCF4120765.1"/>
    <property type="molecule type" value="Genomic_DNA"/>
</dbReference>
<keyword evidence="13" id="KW-0170">Cobalt</keyword>
<dbReference type="PIRSF" id="PIRSF001461">
    <property type="entry name" value="RPE"/>
    <property type="match status" value="1"/>
</dbReference>
<evidence type="ECO:0000313" key="15">
    <source>
        <dbReference type="EMBL" id="MCF4120765.1"/>
    </source>
</evidence>
<feature type="binding site" evidence="10 14">
    <location>
        <begin position="195"/>
        <end position="196"/>
    </location>
    <ligand>
        <name>substrate</name>
    </ligand>
</feature>
<evidence type="ECO:0000256" key="1">
    <source>
        <dbReference type="ARBA" id="ARBA00001782"/>
    </source>
</evidence>
<keyword evidence="13" id="KW-0464">Manganese</keyword>
<dbReference type="CDD" id="cd00429">
    <property type="entry name" value="RPE"/>
    <property type="match status" value="1"/>
</dbReference>
<dbReference type="NCBIfam" id="NF004076">
    <property type="entry name" value="PRK05581.1-4"/>
    <property type="match status" value="1"/>
</dbReference>
<evidence type="ECO:0000256" key="10">
    <source>
        <dbReference type="HAMAP-Rule" id="MF_02227"/>
    </source>
</evidence>
<evidence type="ECO:0000256" key="11">
    <source>
        <dbReference type="PIRNR" id="PIRNR001461"/>
    </source>
</evidence>
<evidence type="ECO:0000256" key="13">
    <source>
        <dbReference type="PIRSR" id="PIRSR001461-2"/>
    </source>
</evidence>
<evidence type="ECO:0000256" key="5">
    <source>
        <dbReference type="ARBA" id="ARBA00001954"/>
    </source>
</evidence>
<dbReference type="GO" id="GO:0006098">
    <property type="term" value="P:pentose-phosphate shunt"/>
    <property type="evidence" value="ECO:0007669"/>
    <property type="project" value="UniProtKB-UniRule"/>
</dbReference>
<comment type="cofactor">
    <cofactor evidence="5">
        <name>Fe(2+)</name>
        <dbReference type="ChEBI" id="CHEBI:29033"/>
    </cofactor>
</comment>
<dbReference type="InterPro" id="IPR013785">
    <property type="entry name" value="Aldolase_TIM"/>
</dbReference>
<keyword evidence="10 11" id="KW-0119">Carbohydrate metabolism</keyword>
<dbReference type="InterPro" id="IPR026019">
    <property type="entry name" value="Ribul_P_3_epim"/>
</dbReference>
<name>A0AA41U6Y3_9MICO</name>
<feature type="binding site" evidence="10 13">
    <location>
        <position position="64"/>
    </location>
    <ligand>
        <name>a divalent metal cation</name>
        <dbReference type="ChEBI" id="CHEBI:60240"/>
    </ligand>
</feature>
<organism evidence="15 16">
    <name type="scientific">Antribacter soli</name>
    <dbReference type="NCBI Taxonomy" id="2910976"/>
    <lineage>
        <taxon>Bacteria</taxon>
        <taxon>Bacillati</taxon>
        <taxon>Actinomycetota</taxon>
        <taxon>Actinomycetes</taxon>
        <taxon>Micrococcales</taxon>
        <taxon>Promicromonosporaceae</taxon>
        <taxon>Antribacter</taxon>
    </lineage>
</organism>
<evidence type="ECO:0000256" key="7">
    <source>
        <dbReference type="ARBA" id="ARBA00013188"/>
    </source>
</evidence>
<dbReference type="GO" id="GO:0005737">
    <property type="term" value="C:cytoplasm"/>
    <property type="evidence" value="ECO:0007669"/>
    <property type="project" value="UniProtKB-ARBA"/>
</dbReference>
<feature type="active site" description="Proton donor" evidence="10 12">
    <location>
        <position position="173"/>
    </location>
</feature>
<comment type="cofactor">
    <cofactor evidence="10 13">
        <name>a divalent metal cation</name>
        <dbReference type="ChEBI" id="CHEBI:60240"/>
    </cofactor>
    <text evidence="10 13">Binds 1 divalent metal cation per subunit.</text>
</comment>
<evidence type="ECO:0000256" key="2">
    <source>
        <dbReference type="ARBA" id="ARBA00001936"/>
    </source>
</evidence>
<feature type="binding site" evidence="10 13">
    <location>
        <position position="31"/>
    </location>
    <ligand>
        <name>a divalent metal cation</name>
        <dbReference type="ChEBI" id="CHEBI:60240"/>
    </ligand>
</feature>
<keyword evidence="9 10" id="KW-0413">Isomerase</keyword>
<comment type="cofactor">
    <cofactor evidence="2">
        <name>Mn(2+)</name>
        <dbReference type="ChEBI" id="CHEBI:29035"/>
    </cofactor>
</comment>
<comment type="function">
    <text evidence="10">Catalyzes the reversible epimerization of D-ribulose 5-phosphate to D-xylulose 5-phosphate.</text>
</comment>
<evidence type="ECO:0000313" key="16">
    <source>
        <dbReference type="Proteomes" id="UP001165405"/>
    </source>
</evidence>
<dbReference type="NCBIfam" id="TIGR01163">
    <property type="entry name" value="rpe"/>
    <property type="match status" value="1"/>
</dbReference>
<evidence type="ECO:0000256" key="12">
    <source>
        <dbReference type="PIRSR" id="PIRSR001461-1"/>
    </source>
</evidence>
<dbReference type="FunFam" id="3.20.20.70:FF:000004">
    <property type="entry name" value="Ribulose-phosphate 3-epimerase"/>
    <property type="match status" value="1"/>
</dbReference>
<protein>
    <recommendedName>
        <fullName evidence="7 10">Ribulose-phosphate 3-epimerase</fullName>
        <ecNumber evidence="7 10">5.1.3.1</ecNumber>
    </recommendedName>
</protein>
<comment type="similarity">
    <text evidence="6 10 11">Belongs to the ribulose-phosphate 3-epimerase family.</text>
</comment>
<gene>
    <name evidence="10 15" type="primary">rpe</name>
    <name evidence="15" type="ORF">L1785_07220</name>
</gene>
<dbReference type="InterPro" id="IPR011060">
    <property type="entry name" value="RibuloseP-bd_barrel"/>
</dbReference>
<dbReference type="GO" id="GO:0019323">
    <property type="term" value="P:pentose catabolic process"/>
    <property type="evidence" value="ECO:0007669"/>
    <property type="project" value="UniProtKB-UniRule"/>
</dbReference>
<dbReference type="AlphaFoldDB" id="A0AA41U6Y3"/>
<evidence type="ECO:0000256" key="3">
    <source>
        <dbReference type="ARBA" id="ARBA00001941"/>
    </source>
</evidence>
<comment type="cofactor">
    <cofactor evidence="3">
        <name>Co(2+)</name>
        <dbReference type="ChEBI" id="CHEBI:48828"/>
    </cofactor>
</comment>
<dbReference type="Proteomes" id="UP001165405">
    <property type="component" value="Unassembled WGS sequence"/>
</dbReference>
<accession>A0AA41U6Y3</accession>
<keyword evidence="13" id="KW-0862">Zinc</keyword>
<dbReference type="HAMAP" id="MF_02227">
    <property type="entry name" value="RPE"/>
    <property type="match status" value="1"/>
</dbReference>
<evidence type="ECO:0000256" key="9">
    <source>
        <dbReference type="ARBA" id="ARBA00023235"/>
    </source>
</evidence>
<dbReference type="PROSITE" id="PS01086">
    <property type="entry name" value="RIBUL_P_3_EPIMER_2"/>
    <property type="match status" value="1"/>
</dbReference>
<sequence>MAALIAPSILSADFANLERDLHAIGDADYAHVDVMDYHFVPNLTLGLPVFERLAKVSPIPLDAHLMIDEPDRWAPTYAEAGAASVTFHAEAATAPVRLARELRRLGSRAGLALRPATPVEPFIDLLAEIDMLLVMTVEPGFGGQSFIDGTLPKIRRARQAVSEAGLDVWIQVDGGVSRETIERAADAGANVFVAGSAVYGAEDIPAEIAALRDLASGHIH</sequence>
<comment type="pathway">
    <text evidence="10">Carbohydrate degradation.</text>
</comment>
<feature type="binding site" evidence="10 14">
    <location>
        <position position="8"/>
    </location>
    <ligand>
        <name>substrate</name>
    </ligand>
</feature>
<evidence type="ECO:0000256" key="14">
    <source>
        <dbReference type="PIRSR" id="PIRSR001461-3"/>
    </source>
</evidence>
<feature type="active site" description="Proton acceptor" evidence="10 12">
    <location>
        <position position="33"/>
    </location>
</feature>
<proteinExistence type="inferred from homology"/>
<dbReference type="InterPro" id="IPR000056">
    <property type="entry name" value="Ribul_P_3_epim-like"/>
</dbReference>
<dbReference type="PANTHER" id="PTHR11749">
    <property type="entry name" value="RIBULOSE-5-PHOSPHATE-3-EPIMERASE"/>
    <property type="match status" value="1"/>
</dbReference>
<keyword evidence="8 10" id="KW-0479">Metal-binding</keyword>
<feature type="binding site" evidence="10 14">
    <location>
        <position position="64"/>
    </location>
    <ligand>
        <name>substrate</name>
    </ligand>
</feature>
<dbReference type="SUPFAM" id="SSF51366">
    <property type="entry name" value="Ribulose-phoshate binding barrel"/>
    <property type="match status" value="1"/>
</dbReference>
<feature type="binding site" evidence="10 13">
    <location>
        <position position="173"/>
    </location>
    <ligand>
        <name>a divalent metal cation</name>
        <dbReference type="ChEBI" id="CHEBI:60240"/>
    </ligand>
</feature>
<keyword evidence="16" id="KW-1185">Reference proteome</keyword>
<dbReference type="GO" id="GO:0046872">
    <property type="term" value="F:metal ion binding"/>
    <property type="evidence" value="ECO:0007669"/>
    <property type="project" value="UniProtKB-UniRule"/>
</dbReference>
<reference evidence="15" key="1">
    <citation type="submission" date="2022-01" db="EMBL/GenBank/DDBJ databases">
        <title>Antribacter sp. nov., isolated from Guizhou of China.</title>
        <authorList>
            <person name="Chengliang C."/>
            <person name="Ya Z."/>
        </authorList>
    </citation>
    <scope>NUCLEOTIDE SEQUENCE</scope>
    <source>
        <strain evidence="15">KLBMP 9083</strain>
    </source>
</reference>
<evidence type="ECO:0000256" key="6">
    <source>
        <dbReference type="ARBA" id="ARBA00009541"/>
    </source>
</evidence>
<dbReference type="GO" id="GO:0004750">
    <property type="term" value="F:D-ribulose-phosphate 3-epimerase activity"/>
    <property type="evidence" value="ECO:0007669"/>
    <property type="project" value="UniProtKB-UniRule"/>
</dbReference>